<evidence type="ECO:0000313" key="2">
    <source>
        <dbReference type="EMBL" id="MBB3120946.1"/>
    </source>
</evidence>
<keyword evidence="1" id="KW-0812">Transmembrane</keyword>
<dbReference type="AlphaFoldDB" id="A0A7W5BD45"/>
<comment type="caution">
    <text evidence="2">The sequence shown here is derived from an EMBL/GenBank/DDBJ whole genome shotgun (WGS) entry which is preliminary data.</text>
</comment>
<keyword evidence="1" id="KW-1133">Transmembrane helix</keyword>
<proteinExistence type="predicted"/>
<evidence type="ECO:0000256" key="1">
    <source>
        <dbReference type="SAM" id="Phobius"/>
    </source>
</evidence>
<keyword evidence="3" id="KW-1185">Reference proteome</keyword>
<evidence type="ECO:0000313" key="3">
    <source>
        <dbReference type="Proteomes" id="UP000541535"/>
    </source>
</evidence>
<accession>A0A7W5BD45</accession>
<organism evidence="2 3">
    <name type="scientific">Pseudoduganella violacea</name>
    <dbReference type="NCBI Taxonomy" id="1715466"/>
    <lineage>
        <taxon>Bacteria</taxon>
        <taxon>Pseudomonadati</taxon>
        <taxon>Pseudomonadota</taxon>
        <taxon>Betaproteobacteria</taxon>
        <taxon>Burkholderiales</taxon>
        <taxon>Oxalobacteraceae</taxon>
        <taxon>Telluria group</taxon>
        <taxon>Pseudoduganella</taxon>
    </lineage>
</organism>
<dbReference type="EMBL" id="JACHXD010000012">
    <property type="protein sequence ID" value="MBB3120946.1"/>
    <property type="molecule type" value="Genomic_DNA"/>
</dbReference>
<reference evidence="2 3" key="1">
    <citation type="submission" date="2020-08" db="EMBL/GenBank/DDBJ databases">
        <title>Genomic Encyclopedia of Type Strains, Phase III (KMG-III): the genomes of soil and plant-associated and newly described type strains.</title>
        <authorList>
            <person name="Whitman W."/>
        </authorList>
    </citation>
    <scope>NUCLEOTIDE SEQUENCE [LARGE SCALE GENOMIC DNA]</scope>
    <source>
        <strain evidence="2 3">CECT 8897</strain>
    </source>
</reference>
<name>A0A7W5BD45_9BURK</name>
<keyword evidence="1" id="KW-0472">Membrane</keyword>
<dbReference type="Proteomes" id="UP000541535">
    <property type="component" value="Unassembled WGS sequence"/>
</dbReference>
<gene>
    <name evidence="2" type="ORF">FHS03_004019</name>
</gene>
<sequence length="39" mass="4282">MQGWLAALKGLAYLVLVLLAVAMAYGGWTALRYWPDISV</sequence>
<feature type="transmembrane region" description="Helical" evidence="1">
    <location>
        <begin position="12"/>
        <end position="34"/>
    </location>
</feature>
<protein>
    <submittedName>
        <fullName evidence="2">Uncharacterized protein</fullName>
    </submittedName>
</protein>